<comment type="caution">
    <text evidence="1">The sequence shown here is derived from an EMBL/GenBank/DDBJ whole genome shotgun (WGS) entry which is preliminary data.</text>
</comment>
<reference evidence="1" key="2">
    <citation type="submission" date="2020-08" db="EMBL/GenBank/DDBJ databases">
        <title>Plant Genome Project.</title>
        <authorList>
            <person name="Zhang R.-G."/>
        </authorList>
    </citation>
    <scope>NUCLEOTIDE SEQUENCE</scope>
    <source>
        <strain evidence="1">Huo1</strain>
        <tissue evidence="1">Leaf</tissue>
    </source>
</reference>
<dbReference type="Proteomes" id="UP000298416">
    <property type="component" value="Unassembled WGS sequence"/>
</dbReference>
<protein>
    <recommendedName>
        <fullName evidence="3">ER membrane protein complex subunit 2</fullName>
    </recommendedName>
</protein>
<name>A0A8X8WBE2_SALSN</name>
<evidence type="ECO:0000313" key="1">
    <source>
        <dbReference type="EMBL" id="KAG6390976.1"/>
    </source>
</evidence>
<sequence length="87" mass="9812">MVSKTEEEQLIRLENQVENGGGGAWEYLCLVRTLKLRRSDKVFKYGSAILSDPKKRSALGPEEAKLGCYYQTAEKFSGNWLTRVVAV</sequence>
<accession>A0A8X8WBE2</accession>
<dbReference type="EMBL" id="PNBA02000019">
    <property type="protein sequence ID" value="KAG6390976.1"/>
    <property type="molecule type" value="Genomic_DNA"/>
</dbReference>
<keyword evidence="2" id="KW-1185">Reference proteome</keyword>
<reference evidence="1" key="1">
    <citation type="submission" date="2018-01" db="EMBL/GenBank/DDBJ databases">
        <authorList>
            <person name="Mao J.F."/>
        </authorList>
    </citation>
    <scope>NUCLEOTIDE SEQUENCE</scope>
    <source>
        <strain evidence="1">Huo1</strain>
        <tissue evidence="1">Leaf</tissue>
    </source>
</reference>
<evidence type="ECO:0000313" key="2">
    <source>
        <dbReference type="Proteomes" id="UP000298416"/>
    </source>
</evidence>
<evidence type="ECO:0008006" key="3">
    <source>
        <dbReference type="Google" id="ProtNLM"/>
    </source>
</evidence>
<organism evidence="1">
    <name type="scientific">Salvia splendens</name>
    <name type="common">Scarlet sage</name>
    <dbReference type="NCBI Taxonomy" id="180675"/>
    <lineage>
        <taxon>Eukaryota</taxon>
        <taxon>Viridiplantae</taxon>
        <taxon>Streptophyta</taxon>
        <taxon>Embryophyta</taxon>
        <taxon>Tracheophyta</taxon>
        <taxon>Spermatophyta</taxon>
        <taxon>Magnoliopsida</taxon>
        <taxon>eudicotyledons</taxon>
        <taxon>Gunneridae</taxon>
        <taxon>Pentapetalae</taxon>
        <taxon>asterids</taxon>
        <taxon>lamiids</taxon>
        <taxon>Lamiales</taxon>
        <taxon>Lamiaceae</taxon>
        <taxon>Nepetoideae</taxon>
        <taxon>Mentheae</taxon>
        <taxon>Salviinae</taxon>
        <taxon>Salvia</taxon>
        <taxon>Salvia subgen. Calosphace</taxon>
        <taxon>core Calosphace</taxon>
    </lineage>
</organism>
<proteinExistence type="predicted"/>
<gene>
    <name evidence="1" type="ORF">SASPL_148722</name>
</gene>
<dbReference type="AlphaFoldDB" id="A0A8X8WBE2"/>